<feature type="transmembrane region" description="Helical" evidence="6">
    <location>
        <begin position="133"/>
        <end position="150"/>
    </location>
</feature>
<keyword evidence="4 6" id="KW-1133">Transmembrane helix</keyword>
<comment type="subcellular location">
    <subcellularLocation>
        <location evidence="1">Cell membrane</location>
        <topology evidence="1">Multi-pass membrane protein</topology>
    </subcellularLocation>
</comment>
<keyword evidence="2" id="KW-1003">Cell membrane</keyword>
<protein>
    <submittedName>
        <fullName evidence="7">Aromatic acid exporter family protein</fullName>
    </submittedName>
</protein>
<evidence type="ECO:0000256" key="4">
    <source>
        <dbReference type="ARBA" id="ARBA00022989"/>
    </source>
</evidence>
<feature type="transmembrane region" description="Helical" evidence="6">
    <location>
        <begin position="108"/>
        <end position="126"/>
    </location>
</feature>
<keyword evidence="3 6" id="KW-0812">Transmembrane</keyword>
<evidence type="ECO:0000256" key="6">
    <source>
        <dbReference type="SAM" id="Phobius"/>
    </source>
</evidence>
<reference evidence="7" key="1">
    <citation type="submission" date="2024-06" db="EMBL/GenBank/DDBJ databases">
        <title>Streptomyces sp. strain HUAS MG91 genome sequences.</title>
        <authorList>
            <person name="Mo P."/>
        </authorList>
    </citation>
    <scope>NUCLEOTIDE SEQUENCE</scope>
    <source>
        <strain evidence="7">HUAS MG91</strain>
    </source>
</reference>
<gene>
    <name evidence="7" type="ORF">ABII15_03010</name>
</gene>
<dbReference type="EMBL" id="CP159534">
    <property type="protein sequence ID" value="XCJ68994.1"/>
    <property type="molecule type" value="Genomic_DNA"/>
</dbReference>
<sequence>MNPPQPPLRSRTVDHLARGRAWLSRALGTDGHERHVILMLIKSTLAATVCWYVADDLWQAQSPAFAPFSAVAIMQVTVYQSLWQSLRYVAAVAVGVLIQGAMGQFVGPHLITFATVTLLALIIGRWRALRTEGSQVATAAMFAFSTYITVPGHEQWGALGQIVALVLTGCAIGTIVNLTLFPPLRHRTAEQGLRALAHATCDVLTDVEKALVDQNLDEKETASWQHRSAALLPLAAQAQDAVSRARESLAYNPRRLLREHRRHGDFTGYRNVVNALERVAGQVGALCRSLTYAQQDQTADTGRGGFLVAYGQVLAACCEVTRQLSALDENSLAEQTGPLREAAQRARSQLDALASHAHEAATPVLDTARPYGTLMAEAVRLVDDLEYACQVLDRSTNSSKRPYAVVEPP</sequence>
<dbReference type="GO" id="GO:0005886">
    <property type="term" value="C:plasma membrane"/>
    <property type="evidence" value="ECO:0007669"/>
    <property type="project" value="UniProtKB-SubCell"/>
</dbReference>
<dbReference type="RefSeq" id="WP_353940676.1">
    <property type="nucleotide sequence ID" value="NZ_CP159534.1"/>
</dbReference>
<evidence type="ECO:0000313" key="7">
    <source>
        <dbReference type="EMBL" id="XCJ68994.1"/>
    </source>
</evidence>
<dbReference type="AlphaFoldDB" id="A0AAU8IKH1"/>
<proteinExistence type="predicted"/>
<keyword evidence="5 6" id="KW-0472">Membrane</keyword>
<dbReference type="Pfam" id="PF06081">
    <property type="entry name" value="ArAE_1"/>
    <property type="match status" value="1"/>
</dbReference>
<accession>A0AAU8IKH1</accession>
<dbReference type="KEGG" id="stac:ABII15_03010"/>
<evidence type="ECO:0000256" key="5">
    <source>
        <dbReference type="ARBA" id="ARBA00023136"/>
    </source>
</evidence>
<feature type="transmembrane region" description="Helical" evidence="6">
    <location>
        <begin position="156"/>
        <end position="181"/>
    </location>
</feature>
<name>A0AAU8IKH1_9ACTN</name>
<evidence type="ECO:0000256" key="3">
    <source>
        <dbReference type="ARBA" id="ARBA00022692"/>
    </source>
</evidence>
<dbReference type="InterPro" id="IPR010343">
    <property type="entry name" value="ArAE_1"/>
</dbReference>
<organism evidence="7">
    <name type="scientific">Streptomyces tabacisoli</name>
    <dbReference type="NCBI Taxonomy" id="3156398"/>
    <lineage>
        <taxon>Bacteria</taxon>
        <taxon>Bacillati</taxon>
        <taxon>Actinomycetota</taxon>
        <taxon>Actinomycetes</taxon>
        <taxon>Kitasatosporales</taxon>
        <taxon>Streptomycetaceae</taxon>
        <taxon>Streptomyces</taxon>
    </lineage>
</organism>
<evidence type="ECO:0000256" key="2">
    <source>
        <dbReference type="ARBA" id="ARBA00022475"/>
    </source>
</evidence>
<evidence type="ECO:0000256" key="1">
    <source>
        <dbReference type="ARBA" id="ARBA00004651"/>
    </source>
</evidence>